<dbReference type="CDD" id="cd04301">
    <property type="entry name" value="NAT_SF"/>
    <property type="match status" value="1"/>
</dbReference>
<dbReference type="InterPro" id="IPR000182">
    <property type="entry name" value="GNAT_dom"/>
</dbReference>
<reference evidence="2 3" key="1">
    <citation type="submission" date="2023-10" db="EMBL/GenBank/DDBJ databases">
        <title>Description of Microbulbifer bruguierae sp. nov., isolated from the sediments of mangrove plant Bruguiera sexangula and comparative genomic analyses of the genus Microbulbifer.</title>
        <authorList>
            <person name="Long M."/>
        </authorList>
    </citation>
    <scope>NUCLEOTIDE SEQUENCE [LARGE SCALE GENOMIC DNA]</scope>
    <source>
        <strain evidence="2 3">SPO729</strain>
    </source>
</reference>
<dbReference type="EMBL" id="CP137555">
    <property type="protein sequence ID" value="WOX06855.1"/>
    <property type="molecule type" value="Genomic_DNA"/>
</dbReference>
<dbReference type="PROSITE" id="PS51186">
    <property type="entry name" value="GNAT"/>
    <property type="match status" value="1"/>
</dbReference>
<dbReference type="GO" id="GO:1905502">
    <property type="term" value="F:acetyl-CoA binding"/>
    <property type="evidence" value="ECO:0007669"/>
    <property type="project" value="TreeGrafter"/>
</dbReference>
<dbReference type="PANTHER" id="PTHR13538:SF4">
    <property type="entry name" value="N-ALPHA-ACETYLTRANSFERASE 80"/>
    <property type="match status" value="1"/>
</dbReference>
<feature type="domain" description="N-acetyltransferase" evidence="1">
    <location>
        <begin position="4"/>
        <end position="153"/>
    </location>
</feature>
<dbReference type="AlphaFoldDB" id="A0AAU0N3M6"/>
<dbReference type="GO" id="GO:0005737">
    <property type="term" value="C:cytoplasm"/>
    <property type="evidence" value="ECO:0007669"/>
    <property type="project" value="TreeGrafter"/>
</dbReference>
<sequence>MQIIDLSEMPQAIETLARWHYSEWQHLYPGETQGDFEKDLRASMAVNVIPSTFVAVDKGNVIGSISLLERDMDISESWTPWLANLFVHQDYRQQGVGKQLIEYLTRFCSVNSINHLYLFTPDSRSYYQTLGWALLRHQVYKGEQVDIMVRELSAAGK</sequence>
<proteinExistence type="predicted"/>
<evidence type="ECO:0000259" key="1">
    <source>
        <dbReference type="PROSITE" id="PS51186"/>
    </source>
</evidence>
<dbReference type="InterPro" id="IPR016181">
    <property type="entry name" value="Acyl_CoA_acyltransferase"/>
</dbReference>
<gene>
    <name evidence="2" type="ORF">R5R33_06910</name>
</gene>
<dbReference type="PANTHER" id="PTHR13538">
    <property type="entry name" value="N-ACETYLTRANSFERASE 6"/>
    <property type="match status" value="1"/>
</dbReference>
<keyword evidence="3" id="KW-1185">Reference proteome</keyword>
<dbReference type="InterPro" id="IPR039840">
    <property type="entry name" value="NAA80"/>
</dbReference>
<dbReference type="Gene3D" id="3.40.630.30">
    <property type="match status" value="1"/>
</dbReference>
<protein>
    <submittedName>
        <fullName evidence="2">GNAT family N-acetyltransferase</fullName>
    </submittedName>
</protein>
<name>A0AAU0N3M6_9GAMM</name>
<dbReference type="SUPFAM" id="SSF55729">
    <property type="entry name" value="Acyl-CoA N-acyltransferases (Nat)"/>
    <property type="match status" value="1"/>
</dbReference>
<dbReference type="Pfam" id="PF00583">
    <property type="entry name" value="Acetyltransf_1"/>
    <property type="match status" value="1"/>
</dbReference>
<dbReference type="GO" id="GO:0008080">
    <property type="term" value="F:N-acetyltransferase activity"/>
    <property type="evidence" value="ECO:0007669"/>
    <property type="project" value="InterPro"/>
</dbReference>
<dbReference type="RefSeq" id="WP_318955290.1">
    <property type="nucleotide sequence ID" value="NZ_CP137555.1"/>
</dbReference>
<evidence type="ECO:0000313" key="3">
    <source>
        <dbReference type="Proteomes" id="UP001302477"/>
    </source>
</evidence>
<accession>A0AAU0N3M6</accession>
<evidence type="ECO:0000313" key="2">
    <source>
        <dbReference type="EMBL" id="WOX06855.1"/>
    </source>
</evidence>
<dbReference type="Proteomes" id="UP001302477">
    <property type="component" value="Chromosome"/>
</dbReference>
<organism evidence="2 3">
    <name type="scientific">Microbulbifer pacificus</name>
    <dbReference type="NCBI Taxonomy" id="407164"/>
    <lineage>
        <taxon>Bacteria</taxon>
        <taxon>Pseudomonadati</taxon>
        <taxon>Pseudomonadota</taxon>
        <taxon>Gammaproteobacteria</taxon>
        <taxon>Cellvibrionales</taxon>
        <taxon>Microbulbiferaceae</taxon>
        <taxon>Microbulbifer</taxon>
    </lineage>
</organism>
<dbReference type="KEGG" id="mpaf:R5R33_06910"/>